<keyword evidence="2" id="KW-0805">Transcription regulation</keyword>
<dbReference type="Gene3D" id="1.10.10.10">
    <property type="entry name" value="Winged helix-like DNA-binding domain superfamily/Winged helix DNA-binding domain"/>
    <property type="match status" value="1"/>
</dbReference>
<keyword evidence="4" id="KW-0238">DNA-binding</keyword>
<dbReference type="CDD" id="cd06171">
    <property type="entry name" value="Sigma70_r4"/>
    <property type="match status" value="1"/>
</dbReference>
<keyword evidence="11" id="KW-1185">Reference proteome</keyword>
<dbReference type="InterPro" id="IPR013324">
    <property type="entry name" value="RNA_pol_sigma_r3/r4-like"/>
</dbReference>
<dbReference type="SUPFAM" id="SSF88659">
    <property type="entry name" value="Sigma3 and sigma4 domains of RNA polymerase sigma factors"/>
    <property type="match status" value="1"/>
</dbReference>
<dbReference type="SUPFAM" id="SSF88946">
    <property type="entry name" value="Sigma2 domain of RNA polymerase sigma factors"/>
    <property type="match status" value="1"/>
</dbReference>
<organism evidence="9 10">
    <name type="scientific">Agromyces flavus</name>
    <dbReference type="NCBI Taxonomy" id="589382"/>
    <lineage>
        <taxon>Bacteria</taxon>
        <taxon>Bacillati</taxon>
        <taxon>Actinomycetota</taxon>
        <taxon>Actinomycetes</taxon>
        <taxon>Micrococcales</taxon>
        <taxon>Microbacteriaceae</taxon>
        <taxon>Agromyces</taxon>
    </lineage>
</organism>
<comment type="similarity">
    <text evidence="1">Belongs to the sigma-70 factor family. ECF subfamily.</text>
</comment>
<dbReference type="InterPro" id="IPR013325">
    <property type="entry name" value="RNA_pol_sigma_r2"/>
</dbReference>
<dbReference type="OrthoDB" id="9784272at2"/>
<feature type="domain" description="RNA polymerase sigma-70 region 2" evidence="6">
    <location>
        <begin position="38"/>
        <end position="104"/>
    </location>
</feature>
<dbReference type="Proteomes" id="UP000893823">
    <property type="component" value="Unassembled WGS sequence"/>
</dbReference>
<reference evidence="9" key="2">
    <citation type="submission" date="2016-10" db="EMBL/GenBank/DDBJ databases">
        <authorList>
            <person name="de Groot N.N."/>
        </authorList>
    </citation>
    <scope>NUCLEOTIDE SEQUENCE [LARGE SCALE GENOMIC DNA]</scope>
    <source>
        <strain evidence="9">CPCC 202695</strain>
    </source>
</reference>
<dbReference type="InterPro" id="IPR014284">
    <property type="entry name" value="RNA_pol_sigma-70_dom"/>
</dbReference>
<sequence>MLDAVDDAEVHPGVHIAPLGELLVATAGGDRDAFSRFYDHTAARVHGLVRRVLVDPAQAEEVTQDVFLEVWQTAARFDPARGTAVSWVLTLAHRRAVDRVRSSQASRERDLRIGIRDVAVPVDDVAEAAEIAIEHDRASEAFARLSDAQRECLALAYYGGCTQSEIAERLGIPLGTVKTRLRDGMIRLRELLGVTT</sequence>
<reference evidence="8" key="3">
    <citation type="submission" date="2022-06" db="EMBL/GenBank/DDBJ databases">
        <title>Genomic Encyclopedia of Type Strains, Phase III (KMG-III): the genomes of soil and plant-associated and newly described type strains.</title>
        <authorList>
            <person name="Whitman W."/>
        </authorList>
    </citation>
    <scope>NUCLEOTIDE SEQUENCE</scope>
    <source>
        <strain evidence="8">CPCC 202695</strain>
    </source>
</reference>
<evidence type="ECO:0000256" key="2">
    <source>
        <dbReference type="ARBA" id="ARBA00023015"/>
    </source>
</evidence>
<dbReference type="InterPro" id="IPR007627">
    <property type="entry name" value="RNA_pol_sigma70_r2"/>
</dbReference>
<keyword evidence="5" id="KW-0804">Transcription</keyword>
<dbReference type="NCBIfam" id="TIGR02937">
    <property type="entry name" value="sigma70-ECF"/>
    <property type="match status" value="1"/>
</dbReference>
<feature type="domain" description="RNA polymerase sigma-70 region 4" evidence="7">
    <location>
        <begin position="141"/>
        <end position="190"/>
    </location>
</feature>
<evidence type="ECO:0000259" key="7">
    <source>
        <dbReference type="Pfam" id="PF04545"/>
    </source>
</evidence>
<dbReference type="STRING" id="589382.SAMN04489721_2532"/>
<protein>
    <submittedName>
        <fullName evidence="8">RNA polymerase sigma-70 factor (ECF subfamily)</fullName>
    </submittedName>
    <submittedName>
        <fullName evidence="9">RNA polymerase, sigma subunit, ECF family</fullName>
    </submittedName>
</protein>
<dbReference type="GO" id="GO:0016987">
    <property type="term" value="F:sigma factor activity"/>
    <property type="evidence" value="ECO:0007669"/>
    <property type="project" value="UniProtKB-KW"/>
</dbReference>
<evidence type="ECO:0000256" key="4">
    <source>
        <dbReference type="ARBA" id="ARBA00023125"/>
    </source>
</evidence>
<dbReference type="Pfam" id="PF04545">
    <property type="entry name" value="Sigma70_r4"/>
    <property type="match status" value="1"/>
</dbReference>
<dbReference type="Gene3D" id="1.10.1740.10">
    <property type="match status" value="1"/>
</dbReference>
<dbReference type="NCBIfam" id="NF007228">
    <property type="entry name" value="PRK09646.1"/>
    <property type="match status" value="1"/>
</dbReference>
<dbReference type="InterPro" id="IPR039425">
    <property type="entry name" value="RNA_pol_sigma-70-like"/>
</dbReference>
<accession>A0A1H1XN17</accession>
<evidence type="ECO:0000256" key="1">
    <source>
        <dbReference type="ARBA" id="ARBA00010641"/>
    </source>
</evidence>
<dbReference type="Pfam" id="PF04542">
    <property type="entry name" value="Sigma70_r2"/>
    <property type="match status" value="1"/>
</dbReference>
<dbReference type="GO" id="GO:0006352">
    <property type="term" value="P:DNA-templated transcription initiation"/>
    <property type="evidence" value="ECO:0007669"/>
    <property type="project" value="InterPro"/>
</dbReference>
<gene>
    <name evidence="8" type="ORF">BCL57_000606</name>
    <name evidence="9" type="ORF">SAMN04489721_2532</name>
</gene>
<dbReference type="EMBL" id="SODL02000001">
    <property type="protein sequence ID" value="MCP2366464.1"/>
    <property type="molecule type" value="Genomic_DNA"/>
</dbReference>
<evidence type="ECO:0000256" key="5">
    <source>
        <dbReference type="ARBA" id="ARBA00023163"/>
    </source>
</evidence>
<name>A0A1H1XN17_9MICO</name>
<reference evidence="10" key="1">
    <citation type="submission" date="2016-10" db="EMBL/GenBank/DDBJ databases">
        <authorList>
            <person name="Varghese N."/>
            <person name="Submissions S."/>
        </authorList>
    </citation>
    <scope>NUCLEOTIDE SEQUENCE [LARGE SCALE GENOMIC DNA]</scope>
    <source>
        <strain evidence="10">CPCC 202695</strain>
    </source>
</reference>
<evidence type="ECO:0000256" key="3">
    <source>
        <dbReference type="ARBA" id="ARBA00023082"/>
    </source>
</evidence>
<dbReference type="InterPro" id="IPR036388">
    <property type="entry name" value="WH-like_DNA-bd_sf"/>
</dbReference>
<evidence type="ECO:0000313" key="11">
    <source>
        <dbReference type="Proteomes" id="UP000893823"/>
    </source>
</evidence>
<evidence type="ECO:0000313" key="9">
    <source>
        <dbReference type="EMBL" id="SDT10598.1"/>
    </source>
</evidence>
<dbReference type="PANTHER" id="PTHR43133">
    <property type="entry name" value="RNA POLYMERASE ECF-TYPE SIGMA FACTO"/>
    <property type="match status" value="1"/>
</dbReference>
<dbReference type="AlphaFoldDB" id="A0A1H1XN17"/>
<evidence type="ECO:0000313" key="10">
    <source>
        <dbReference type="Proteomes" id="UP000199482"/>
    </source>
</evidence>
<dbReference type="InterPro" id="IPR007630">
    <property type="entry name" value="RNA_pol_sigma70_r4"/>
</dbReference>
<keyword evidence="3" id="KW-0731">Sigma factor</keyword>
<evidence type="ECO:0000259" key="6">
    <source>
        <dbReference type="Pfam" id="PF04542"/>
    </source>
</evidence>
<dbReference type="RefSeq" id="WP_092672999.1">
    <property type="nucleotide sequence ID" value="NZ_BMDN01000001.1"/>
</dbReference>
<dbReference type="Proteomes" id="UP000199482">
    <property type="component" value="Chromosome I"/>
</dbReference>
<evidence type="ECO:0000313" key="8">
    <source>
        <dbReference type="EMBL" id="MCP2366464.1"/>
    </source>
</evidence>
<dbReference type="PANTHER" id="PTHR43133:SF66">
    <property type="entry name" value="ECF RNA POLYMERASE SIGMA FACTOR SIGK"/>
    <property type="match status" value="1"/>
</dbReference>
<proteinExistence type="inferred from homology"/>
<dbReference type="EMBL" id="LT629755">
    <property type="protein sequence ID" value="SDT10598.1"/>
    <property type="molecule type" value="Genomic_DNA"/>
</dbReference>
<dbReference type="GO" id="GO:0003677">
    <property type="term" value="F:DNA binding"/>
    <property type="evidence" value="ECO:0007669"/>
    <property type="project" value="UniProtKB-KW"/>
</dbReference>